<sequence length="134" mass="15850">MVIILLTNSVKGFSCNNTNLVTDKDTYYAHESIKINASWELYYDSGFESSYIRIQIIDIFDEILWNSAKYYSIGITERNWTVNIQVLNISYSNFLNVLFIRMYNYYENFETSEEVDTIREISTVNLIKRSIECQ</sequence>
<gene>
    <name evidence="1" type="ORF">S03H2_18842</name>
</gene>
<name>X1GA70_9ZZZZ</name>
<dbReference type="AlphaFoldDB" id="X1GA70"/>
<accession>X1GA70</accession>
<dbReference type="EMBL" id="BARU01009797">
    <property type="protein sequence ID" value="GAH41720.1"/>
    <property type="molecule type" value="Genomic_DNA"/>
</dbReference>
<protein>
    <submittedName>
        <fullName evidence="1">Uncharacterized protein</fullName>
    </submittedName>
</protein>
<evidence type="ECO:0000313" key="1">
    <source>
        <dbReference type="EMBL" id="GAH41720.1"/>
    </source>
</evidence>
<organism evidence="1">
    <name type="scientific">marine sediment metagenome</name>
    <dbReference type="NCBI Taxonomy" id="412755"/>
    <lineage>
        <taxon>unclassified sequences</taxon>
        <taxon>metagenomes</taxon>
        <taxon>ecological metagenomes</taxon>
    </lineage>
</organism>
<comment type="caution">
    <text evidence="1">The sequence shown here is derived from an EMBL/GenBank/DDBJ whole genome shotgun (WGS) entry which is preliminary data.</text>
</comment>
<reference evidence="1" key="1">
    <citation type="journal article" date="2014" name="Front. Microbiol.">
        <title>High frequency of phylogenetically diverse reductive dehalogenase-homologous genes in deep subseafloor sedimentary metagenomes.</title>
        <authorList>
            <person name="Kawai M."/>
            <person name="Futagami T."/>
            <person name="Toyoda A."/>
            <person name="Takaki Y."/>
            <person name="Nishi S."/>
            <person name="Hori S."/>
            <person name="Arai W."/>
            <person name="Tsubouchi T."/>
            <person name="Morono Y."/>
            <person name="Uchiyama I."/>
            <person name="Ito T."/>
            <person name="Fujiyama A."/>
            <person name="Inagaki F."/>
            <person name="Takami H."/>
        </authorList>
    </citation>
    <scope>NUCLEOTIDE SEQUENCE</scope>
    <source>
        <strain evidence="1">Expedition CK06-06</strain>
    </source>
</reference>
<proteinExistence type="predicted"/>
<feature type="non-terminal residue" evidence="1">
    <location>
        <position position="134"/>
    </location>
</feature>